<organism evidence="4 5">
    <name type="scientific">Streptomyces chisholmiae</name>
    <dbReference type="NCBI Taxonomy" id="3075540"/>
    <lineage>
        <taxon>Bacteria</taxon>
        <taxon>Bacillati</taxon>
        <taxon>Actinomycetota</taxon>
        <taxon>Actinomycetes</taxon>
        <taxon>Kitasatosporales</taxon>
        <taxon>Streptomycetaceae</taxon>
        <taxon>Streptomyces</taxon>
    </lineage>
</organism>
<reference evidence="5" key="1">
    <citation type="submission" date="2023-07" db="EMBL/GenBank/DDBJ databases">
        <title>30 novel species of actinomycetes from the DSMZ collection.</title>
        <authorList>
            <person name="Nouioui I."/>
        </authorList>
    </citation>
    <scope>NUCLEOTIDE SEQUENCE [LARGE SCALE GENOMIC DNA]</scope>
    <source>
        <strain evidence="5">DSM 44915</strain>
    </source>
</reference>
<accession>A0ABU2JNF9</accession>
<dbReference type="EMBL" id="JAVREO010000003">
    <property type="protein sequence ID" value="MDT0266044.1"/>
    <property type="molecule type" value="Genomic_DNA"/>
</dbReference>
<sequence length="196" mass="20465">MRRTILTAAAGAGLAVATVFATGTPAAGHGHTTAPASRQQVCAQGAVSDCGAIVWEPQSVEGPKGFPAAGPADGTICAGGNARFAELDDPRGGSWPATDLTAGQSVTFTWDFTVQHSTADFQYYITRDGYDPASPLTRADLEPQPFLTVPMDGRQPAEIENHQGTAPQKSGRHLVLAVWNIADTGNAFYACSDVDF</sequence>
<proteinExistence type="predicted"/>
<keyword evidence="4" id="KW-0503">Monooxygenase</keyword>
<dbReference type="Proteomes" id="UP001183410">
    <property type="component" value="Unassembled WGS sequence"/>
</dbReference>
<dbReference type="InterPro" id="IPR014756">
    <property type="entry name" value="Ig_E-set"/>
</dbReference>
<feature type="domain" description="Chitin-binding type-4" evidence="3">
    <location>
        <begin position="29"/>
        <end position="194"/>
    </location>
</feature>
<dbReference type="CDD" id="cd21177">
    <property type="entry name" value="LPMO_AA10"/>
    <property type="match status" value="1"/>
</dbReference>
<keyword evidence="1 2" id="KW-0732">Signal</keyword>
<feature type="chain" id="PRO_5045763807" evidence="2">
    <location>
        <begin position="22"/>
        <end position="196"/>
    </location>
</feature>
<dbReference type="PANTHER" id="PTHR34823:SF1">
    <property type="entry name" value="CHITIN-BINDING TYPE-4 DOMAIN-CONTAINING PROTEIN"/>
    <property type="match status" value="1"/>
</dbReference>
<name>A0ABU2JNF9_9ACTN</name>
<gene>
    <name evidence="4" type="ORF">RM844_07020</name>
</gene>
<dbReference type="Pfam" id="PF03067">
    <property type="entry name" value="LPMO_10"/>
    <property type="match status" value="1"/>
</dbReference>
<protein>
    <submittedName>
        <fullName evidence="4">Lytic polysaccharide monooxygenase</fullName>
    </submittedName>
</protein>
<dbReference type="InterPro" id="IPR004302">
    <property type="entry name" value="Cellulose/chitin-bd_N"/>
</dbReference>
<dbReference type="SUPFAM" id="SSF81296">
    <property type="entry name" value="E set domains"/>
    <property type="match status" value="1"/>
</dbReference>
<evidence type="ECO:0000256" key="1">
    <source>
        <dbReference type="ARBA" id="ARBA00022729"/>
    </source>
</evidence>
<evidence type="ECO:0000259" key="3">
    <source>
        <dbReference type="Pfam" id="PF03067"/>
    </source>
</evidence>
<dbReference type="PANTHER" id="PTHR34823">
    <property type="entry name" value="GLCNAC-BINDING PROTEIN A"/>
    <property type="match status" value="1"/>
</dbReference>
<keyword evidence="4" id="KW-0560">Oxidoreductase</keyword>
<dbReference type="RefSeq" id="WP_311665992.1">
    <property type="nucleotide sequence ID" value="NZ_JAVREO010000003.1"/>
</dbReference>
<feature type="signal peptide" evidence="2">
    <location>
        <begin position="1"/>
        <end position="21"/>
    </location>
</feature>
<dbReference type="InterPro" id="IPR051024">
    <property type="entry name" value="GlcNAc_Chitin_IntDeg"/>
</dbReference>
<evidence type="ECO:0000313" key="5">
    <source>
        <dbReference type="Proteomes" id="UP001183410"/>
    </source>
</evidence>
<evidence type="ECO:0000313" key="4">
    <source>
        <dbReference type="EMBL" id="MDT0266044.1"/>
    </source>
</evidence>
<dbReference type="Gene3D" id="2.70.50.50">
    <property type="entry name" value="chitin-binding protein cbp21"/>
    <property type="match status" value="1"/>
</dbReference>
<keyword evidence="5" id="KW-1185">Reference proteome</keyword>
<comment type="caution">
    <text evidence="4">The sequence shown here is derived from an EMBL/GenBank/DDBJ whole genome shotgun (WGS) entry which is preliminary data.</text>
</comment>
<dbReference type="GO" id="GO:0004497">
    <property type="term" value="F:monooxygenase activity"/>
    <property type="evidence" value="ECO:0007669"/>
    <property type="project" value="UniProtKB-KW"/>
</dbReference>
<evidence type="ECO:0000256" key="2">
    <source>
        <dbReference type="SAM" id="SignalP"/>
    </source>
</evidence>